<feature type="transmembrane region" description="Helical" evidence="2">
    <location>
        <begin position="91"/>
        <end position="114"/>
    </location>
</feature>
<keyword evidence="4" id="KW-1185">Reference proteome</keyword>
<name>A0A4R2HQK7_9ACTN</name>
<evidence type="ECO:0000256" key="1">
    <source>
        <dbReference type="SAM" id="Coils"/>
    </source>
</evidence>
<feature type="transmembrane region" description="Helical" evidence="2">
    <location>
        <begin position="62"/>
        <end position="85"/>
    </location>
</feature>
<keyword evidence="2" id="KW-1133">Transmembrane helix</keyword>
<sequence length="311" mass="33775">MDTQPSDDESSEPDRLVLFSPDVPAAARKALLAAYPDDLIPASAPKQDAVGRQTPVGETVGGLVLFAGIEFGVWMALRWLLYAIFPDGLAVWLSGGAAVLGVLLLIAAISATTGESRARALARKHQGNYLLAEDWDKDATALMRRAQRAVDAIQDSEVNKRGLLDAAKNDVVLPEQLWDIGRVLQQLSSLRARQAEVEEQLQSARMEAVLHPQRQALELSATAMEAKVAKLEQYAEQVRDADGVLKVETALEAALQDRDRYVELLSSTEIAGRNDLIEELSKESADLRAALSRRVAAALETGQALSFPKQD</sequence>
<keyword evidence="1" id="KW-0175">Coiled coil</keyword>
<gene>
    <name evidence="3" type="ORF">EV652_103258</name>
</gene>
<organism evidence="3 4">
    <name type="scientific">Kribbella steppae</name>
    <dbReference type="NCBI Taxonomy" id="2512223"/>
    <lineage>
        <taxon>Bacteria</taxon>
        <taxon>Bacillati</taxon>
        <taxon>Actinomycetota</taxon>
        <taxon>Actinomycetes</taxon>
        <taxon>Propionibacteriales</taxon>
        <taxon>Kribbellaceae</taxon>
        <taxon>Kribbella</taxon>
    </lineage>
</organism>
<dbReference type="AlphaFoldDB" id="A0A4R2HQK7"/>
<reference evidence="3 4" key="1">
    <citation type="journal article" date="2015" name="Stand. Genomic Sci.">
        <title>Genomic Encyclopedia of Bacterial and Archaeal Type Strains, Phase III: the genomes of soil and plant-associated and newly described type strains.</title>
        <authorList>
            <person name="Whitman W.B."/>
            <person name="Woyke T."/>
            <person name="Klenk H.P."/>
            <person name="Zhou Y."/>
            <person name="Lilburn T.G."/>
            <person name="Beck B.J."/>
            <person name="De Vos P."/>
            <person name="Vandamme P."/>
            <person name="Eisen J.A."/>
            <person name="Garrity G."/>
            <person name="Hugenholtz P."/>
            <person name="Kyrpides N.C."/>
        </authorList>
    </citation>
    <scope>NUCLEOTIDE SEQUENCE [LARGE SCALE GENOMIC DNA]</scope>
    <source>
        <strain evidence="3 4">VKM Ac-2572</strain>
    </source>
</reference>
<dbReference type="Proteomes" id="UP000294508">
    <property type="component" value="Unassembled WGS sequence"/>
</dbReference>
<accession>A0A4R2HQK7</accession>
<dbReference type="OrthoDB" id="3425023at2"/>
<dbReference type="RefSeq" id="WP_132208733.1">
    <property type="nucleotide sequence ID" value="NZ_SLWN01000003.1"/>
</dbReference>
<evidence type="ECO:0000256" key="2">
    <source>
        <dbReference type="SAM" id="Phobius"/>
    </source>
</evidence>
<dbReference type="EMBL" id="SLWN01000003">
    <property type="protein sequence ID" value="TCO33259.1"/>
    <property type="molecule type" value="Genomic_DNA"/>
</dbReference>
<keyword evidence="2" id="KW-0812">Transmembrane</keyword>
<evidence type="ECO:0000313" key="3">
    <source>
        <dbReference type="EMBL" id="TCO33259.1"/>
    </source>
</evidence>
<feature type="coiled-coil region" evidence="1">
    <location>
        <begin position="180"/>
        <end position="241"/>
    </location>
</feature>
<proteinExistence type="predicted"/>
<comment type="caution">
    <text evidence="3">The sequence shown here is derived from an EMBL/GenBank/DDBJ whole genome shotgun (WGS) entry which is preliminary data.</text>
</comment>
<evidence type="ECO:0000313" key="4">
    <source>
        <dbReference type="Proteomes" id="UP000294508"/>
    </source>
</evidence>
<protein>
    <submittedName>
        <fullName evidence="3">Uncharacterized protein</fullName>
    </submittedName>
</protein>
<keyword evidence="2" id="KW-0472">Membrane</keyword>